<evidence type="ECO:0000256" key="4">
    <source>
        <dbReference type="ARBA" id="ARBA00023080"/>
    </source>
</evidence>
<dbReference type="SUPFAM" id="SSF51283">
    <property type="entry name" value="dUTPase-like"/>
    <property type="match status" value="1"/>
</dbReference>
<evidence type="ECO:0000256" key="5">
    <source>
        <dbReference type="ARBA" id="ARBA00047686"/>
    </source>
</evidence>
<gene>
    <name evidence="7" type="primary">dut</name>
    <name evidence="7" type="ORF">CLHUN_03260</name>
</gene>
<keyword evidence="4" id="KW-0546">Nucleotide metabolism</keyword>
<evidence type="ECO:0000259" key="6">
    <source>
        <dbReference type="Pfam" id="PF00692"/>
    </source>
</evidence>
<evidence type="ECO:0000313" key="8">
    <source>
        <dbReference type="Proteomes" id="UP000191554"/>
    </source>
</evidence>
<dbReference type="CDD" id="cd07557">
    <property type="entry name" value="trimeric_dUTPase"/>
    <property type="match status" value="1"/>
</dbReference>
<evidence type="ECO:0000256" key="3">
    <source>
        <dbReference type="ARBA" id="ARBA00022801"/>
    </source>
</evidence>
<keyword evidence="8" id="KW-1185">Reference proteome</keyword>
<dbReference type="InterPro" id="IPR033704">
    <property type="entry name" value="dUTPase_trimeric"/>
</dbReference>
<dbReference type="InterPro" id="IPR008181">
    <property type="entry name" value="dUTPase"/>
</dbReference>
<comment type="catalytic activity">
    <reaction evidence="5">
        <text>dUTP + H2O = dUMP + diphosphate + H(+)</text>
        <dbReference type="Rhea" id="RHEA:10248"/>
        <dbReference type="ChEBI" id="CHEBI:15377"/>
        <dbReference type="ChEBI" id="CHEBI:15378"/>
        <dbReference type="ChEBI" id="CHEBI:33019"/>
        <dbReference type="ChEBI" id="CHEBI:61555"/>
        <dbReference type="ChEBI" id="CHEBI:246422"/>
        <dbReference type="EC" id="3.6.1.23"/>
    </reaction>
</comment>
<dbReference type="GO" id="GO:0000287">
    <property type="term" value="F:magnesium ion binding"/>
    <property type="evidence" value="ECO:0007669"/>
    <property type="project" value="InterPro"/>
</dbReference>
<dbReference type="Pfam" id="PF00692">
    <property type="entry name" value="dUTPase"/>
    <property type="match status" value="1"/>
</dbReference>
<comment type="caution">
    <text evidence="7">The sequence shown here is derived from an EMBL/GenBank/DDBJ whole genome shotgun (WGS) entry which is preliminary data.</text>
</comment>
<dbReference type="EC" id="3.6.1.23" evidence="2"/>
<accession>A0A1V4SPZ8</accession>
<evidence type="ECO:0000256" key="2">
    <source>
        <dbReference type="ARBA" id="ARBA00012379"/>
    </source>
</evidence>
<organism evidence="7 8">
    <name type="scientific">Ruminiclostridium hungatei</name>
    <name type="common">Clostridium hungatei</name>
    <dbReference type="NCBI Taxonomy" id="48256"/>
    <lineage>
        <taxon>Bacteria</taxon>
        <taxon>Bacillati</taxon>
        <taxon>Bacillota</taxon>
        <taxon>Clostridia</taxon>
        <taxon>Eubacteriales</taxon>
        <taxon>Oscillospiraceae</taxon>
        <taxon>Ruminiclostridium</taxon>
    </lineage>
</organism>
<dbReference type="PANTHER" id="PTHR11241:SF0">
    <property type="entry name" value="DEOXYURIDINE 5'-TRIPHOSPHATE NUCLEOTIDOHYDROLASE"/>
    <property type="match status" value="1"/>
</dbReference>
<dbReference type="GO" id="GO:0004170">
    <property type="term" value="F:dUTP diphosphatase activity"/>
    <property type="evidence" value="ECO:0007669"/>
    <property type="project" value="UniProtKB-EC"/>
</dbReference>
<name>A0A1V4SPZ8_RUMHU</name>
<protein>
    <recommendedName>
        <fullName evidence="2">dUTP diphosphatase</fullName>
        <ecNumber evidence="2">3.6.1.23</ecNumber>
    </recommendedName>
</protein>
<sequence>MAICRIEVNRIEVNRMEVNMIEVNMIEIFVEVCRQDAVLPRYANPGDSGMDVYAAEEAVVAPGETVVVPTGLKLAIPEGYEIQVRPRSGLSLKTPIRIPNSPGTIDSGYRDELGIIVNNNSQAGLCKEGQEPYTLEEKGNGNGTYIIRKGDRLAQIVLQQVPRMVLTRVESVGDIGSNRGGGFGSTGITG</sequence>
<dbReference type="EMBL" id="MZGX01000002">
    <property type="protein sequence ID" value="OPX45853.1"/>
    <property type="molecule type" value="Genomic_DNA"/>
</dbReference>
<comment type="similarity">
    <text evidence="1">Belongs to the dUTPase family.</text>
</comment>
<dbReference type="PANTHER" id="PTHR11241">
    <property type="entry name" value="DEOXYURIDINE 5'-TRIPHOSPHATE NUCLEOTIDOHYDROLASE"/>
    <property type="match status" value="1"/>
</dbReference>
<dbReference type="InterPro" id="IPR029054">
    <property type="entry name" value="dUTPase-like"/>
</dbReference>
<proteinExistence type="inferred from homology"/>
<dbReference type="NCBIfam" id="NF001862">
    <property type="entry name" value="PRK00601.1"/>
    <property type="match status" value="1"/>
</dbReference>
<dbReference type="AlphaFoldDB" id="A0A1V4SPZ8"/>
<evidence type="ECO:0000256" key="1">
    <source>
        <dbReference type="ARBA" id="ARBA00006581"/>
    </source>
</evidence>
<keyword evidence="3 7" id="KW-0378">Hydrolase</keyword>
<dbReference type="Gene3D" id="2.70.40.10">
    <property type="match status" value="1"/>
</dbReference>
<feature type="domain" description="dUTPase-like" evidence="6">
    <location>
        <begin position="37"/>
        <end position="122"/>
    </location>
</feature>
<dbReference type="Proteomes" id="UP000191554">
    <property type="component" value="Unassembled WGS sequence"/>
</dbReference>
<evidence type="ECO:0000313" key="7">
    <source>
        <dbReference type="EMBL" id="OPX45853.1"/>
    </source>
</evidence>
<dbReference type="GO" id="GO:0046081">
    <property type="term" value="P:dUTP catabolic process"/>
    <property type="evidence" value="ECO:0007669"/>
    <property type="project" value="InterPro"/>
</dbReference>
<reference evidence="7 8" key="1">
    <citation type="submission" date="2017-03" db="EMBL/GenBank/DDBJ databases">
        <title>Genome sequence of Clostridium hungatei DSM 14427.</title>
        <authorList>
            <person name="Poehlein A."/>
            <person name="Daniel R."/>
        </authorList>
    </citation>
    <scope>NUCLEOTIDE SEQUENCE [LARGE SCALE GENOMIC DNA]</scope>
    <source>
        <strain evidence="7 8">DSM 14427</strain>
    </source>
</reference>
<dbReference type="STRING" id="48256.CLHUN_03260"/>
<dbReference type="GO" id="GO:0006226">
    <property type="term" value="P:dUMP biosynthetic process"/>
    <property type="evidence" value="ECO:0007669"/>
    <property type="project" value="InterPro"/>
</dbReference>
<dbReference type="InterPro" id="IPR036157">
    <property type="entry name" value="dUTPase-like_sf"/>
</dbReference>